<dbReference type="Proteomes" id="UP000274661">
    <property type="component" value="Unassembled WGS sequence"/>
</dbReference>
<dbReference type="EMBL" id="RWJF01000001">
    <property type="protein sequence ID" value="RST31508.1"/>
    <property type="molecule type" value="Genomic_DNA"/>
</dbReference>
<dbReference type="AlphaFoldDB" id="A0A429VC05"/>
<dbReference type="GO" id="GO:0003677">
    <property type="term" value="F:DNA binding"/>
    <property type="evidence" value="ECO:0007669"/>
    <property type="project" value="InterPro"/>
</dbReference>
<comment type="caution">
    <text evidence="2">The sequence shown here is derived from an EMBL/GenBank/DDBJ whole genome shotgun (WGS) entry which is preliminary data.</text>
</comment>
<evidence type="ECO:0000313" key="2">
    <source>
        <dbReference type="EMBL" id="RST31508.1"/>
    </source>
</evidence>
<evidence type="ECO:0000313" key="3">
    <source>
        <dbReference type="Proteomes" id="UP000274661"/>
    </source>
</evidence>
<accession>A0A429VC05</accession>
<dbReference type="Gene3D" id="2.60.120.10">
    <property type="entry name" value="Jelly Rolls"/>
    <property type="match status" value="1"/>
</dbReference>
<dbReference type="Pfam" id="PF13545">
    <property type="entry name" value="HTH_Crp_2"/>
    <property type="match status" value="1"/>
</dbReference>
<gene>
    <name evidence="2" type="ORF">HMF7854_12155</name>
</gene>
<keyword evidence="3" id="KW-1185">Reference proteome</keyword>
<dbReference type="GO" id="GO:0006355">
    <property type="term" value="P:regulation of DNA-templated transcription"/>
    <property type="evidence" value="ECO:0007669"/>
    <property type="project" value="InterPro"/>
</dbReference>
<dbReference type="OrthoDB" id="7506088at2"/>
<dbReference type="SUPFAM" id="SSF46785">
    <property type="entry name" value="Winged helix' DNA-binding domain"/>
    <property type="match status" value="1"/>
</dbReference>
<feature type="domain" description="HTH crp-type" evidence="1">
    <location>
        <begin position="148"/>
        <end position="213"/>
    </location>
</feature>
<evidence type="ECO:0000259" key="1">
    <source>
        <dbReference type="Pfam" id="PF13545"/>
    </source>
</evidence>
<reference evidence="2 3" key="1">
    <citation type="submission" date="2018-12" db="EMBL/GenBank/DDBJ databases">
        <title>Sphingomonas sp. HMF7854 Genome sequencing and assembly.</title>
        <authorList>
            <person name="Cha I."/>
            <person name="Kang H."/>
            <person name="Kim H."/>
            <person name="Kang J."/>
            <person name="Joh K."/>
        </authorList>
    </citation>
    <scope>NUCLEOTIDE SEQUENCE [LARGE SCALE GENOMIC DNA]</scope>
    <source>
        <strain evidence="2 3">HMF7854</strain>
    </source>
</reference>
<sequence>MVDPQTPSANLLFRRFSLRDRAALATHIVPISGARGDRLVPPASGGSYVYLSDGPLISLEQRNGIEVALIGREGIVGWPALVGSLHAPFGLVIRGREGMIYRIEASVLIKIAAANPTIAIMLNRFVVSISMQMAETIAAYAAHRIEMRLARWMLLRHDRAGGDELLAQHDEIAMNLGTRRASITDCLHVIEGEGVVRCRRGKLMIRDRARLESLAGGCYGSAEAFYADMIGPFGKSAETLRSASSMTTDLSL</sequence>
<name>A0A429VC05_9SPHN</name>
<dbReference type="InterPro" id="IPR036390">
    <property type="entry name" value="WH_DNA-bd_sf"/>
</dbReference>
<proteinExistence type="predicted"/>
<dbReference type="InterPro" id="IPR014710">
    <property type="entry name" value="RmlC-like_jellyroll"/>
</dbReference>
<dbReference type="InterPro" id="IPR012318">
    <property type="entry name" value="HTH_CRP"/>
</dbReference>
<organism evidence="2 3">
    <name type="scientific">Sphingomonas ginkgonis</name>
    <dbReference type="NCBI Taxonomy" id="2315330"/>
    <lineage>
        <taxon>Bacteria</taxon>
        <taxon>Pseudomonadati</taxon>
        <taxon>Pseudomonadota</taxon>
        <taxon>Alphaproteobacteria</taxon>
        <taxon>Sphingomonadales</taxon>
        <taxon>Sphingomonadaceae</taxon>
        <taxon>Sphingomonas</taxon>
    </lineage>
</organism>
<dbReference type="RefSeq" id="WP_126719336.1">
    <property type="nucleotide sequence ID" value="NZ_RWJF01000001.1"/>
</dbReference>
<protein>
    <submittedName>
        <fullName evidence="2">Crp/Fnr family transcriptional regulator</fullName>
    </submittedName>
</protein>